<dbReference type="KEGG" id="ruj:E5Z56_02735"/>
<sequence>MENYKDVKMGIRKLNIALAVTGRGSEGRDEDSYSYCFNDNGGFIGVFDGFGEMDSTTYSKLGTRTGGYIASRLAAESTIKMFQNGNFTFSEMDSIKLTSDLKKYIDKVKKNFADNQDTALVPTTASIIACDYSKKDSIMFEYLWAGNSRGYFLDKNGLCQITEDDVVEQISPIDETKKPRVINLVNAETDFKINIKTVRTDAPTILVTATDGAYGSFATPMEFEYALLYTLNRAKNVAQWESLLRRLVGEFAKDDFAIMIVAFGFDDFKDLKHYFFERTKKMFNEYIEPISKAKEENSTSKVEELWNNYKADYYR</sequence>
<proteinExistence type="predicted"/>
<reference evidence="1 2" key="1">
    <citation type="submission" date="2019-04" db="EMBL/GenBank/DDBJ databases">
        <authorList>
            <person name="Embree M."/>
            <person name="Gaffney J.R."/>
        </authorList>
    </citation>
    <scope>NUCLEOTIDE SEQUENCE [LARGE SCALE GENOMIC DNA]</scope>
    <source>
        <strain evidence="1 2">JE7A12</strain>
    </source>
</reference>
<dbReference type="Proteomes" id="UP000301475">
    <property type="component" value="Chromosome"/>
</dbReference>
<dbReference type="OrthoDB" id="3808825at2"/>
<dbReference type="InterPro" id="IPR036457">
    <property type="entry name" value="PPM-type-like_dom_sf"/>
</dbReference>
<evidence type="ECO:0008006" key="3">
    <source>
        <dbReference type="Google" id="ProtNLM"/>
    </source>
</evidence>
<organism evidence="1 2">
    <name type="scientific">Ruminococcus bovis</name>
    <dbReference type="NCBI Taxonomy" id="2564099"/>
    <lineage>
        <taxon>Bacteria</taxon>
        <taxon>Bacillati</taxon>
        <taxon>Bacillota</taxon>
        <taxon>Clostridia</taxon>
        <taxon>Eubacteriales</taxon>
        <taxon>Oscillospiraceae</taxon>
        <taxon>Ruminococcus</taxon>
    </lineage>
</organism>
<dbReference type="SUPFAM" id="SSF81606">
    <property type="entry name" value="PP2C-like"/>
    <property type="match status" value="1"/>
</dbReference>
<protein>
    <recommendedName>
        <fullName evidence="3">Protein phosphatase 2C domain-containing protein</fullName>
    </recommendedName>
</protein>
<dbReference type="Gene3D" id="3.60.40.10">
    <property type="entry name" value="PPM-type phosphatase domain"/>
    <property type="match status" value="1"/>
</dbReference>
<dbReference type="RefSeq" id="WP_138156412.1">
    <property type="nucleotide sequence ID" value="NZ_CP039381.1"/>
</dbReference>
<gene>
    <name evidence="1" type="ORF">E5Z56_02735</name>
</gene>
<dbReference type="AlphaFoldDB" id="A0A4P8XZL9"/>
<keyword evidence="2" id="KW-1185">Reference proteome</keyword>
<evidence type="ECO:0000313" key="2">
    <source>
        <dbReference type="Proteomes" id="UP000301475"/>
    </source>
</evidence>
<accession>A0A4P8XZL9</accession>
<evidence type="ECO:0000313" key="1">
    <source>
        <dbReference type="EMBL" id="QCT06328.1"/>
    </source>
</evidence>
<dbReference type="EMBL" id="CP039381">
    <property type="protein sequence ID" value="QCT06328.1"/>
    <property type="molecule type" value="Genomic_DNA"/>
</dbReference>
<name>A0A4P8XZL9_9FIRM</name>